<comment type="caution">
    <text evidence="2">The sequence shown here is derived from an EMBL/GenBank/DDBJ whole genome shotgun (WGS) entry which is preliminary data.</text>
</comment>
<accession>A0ABP6DEU5</accession>
<dbReference type="Proteomes" id="UP001501666">
    <property type="component" value="Unassembled WGS sequence"/>
</dbReference>
<evidence type="ECO:0000313" key="2">
    <source>
        <dbReference type="EMBL" id="GAA2643378.1"/>
    </source>
</evidence>
<dbReference type="Pfam" id="PF01345">
    <property type="entry name" value="DUF11"/>
    <property type="match status" value="1"/>
</dbReference>
<organism evidence="2 3">
    <name type="scientific">Nonomuraea recticatena</name>
    <dbReference type="NCBI Taxonomy" id="46178"/>
    <lineage>
        <taxon>Bacteria</taxon>
        <taxon>Bacillati</taxon>
        <taxon>Actinomycetota</taxon>
        <taxon>Actinomycetes</taxon>
        <taxon>Streptosporangiales</taxon>
        <taxon>Streptosporangiaceae</taxon>
        <taxon>Nonomuraea</taxon>
    </lineage>
</organism>
<dbReference type="InterPro" id="IPR013783">
    <property type="entry name" value="Ig-like_fold"/>
</dbReference>
<dbReference type="InterPro" id="IPR047589">
    <property type="entry name" value="DUF11_rpt"/>
</dbReference>
<feature type="domain" description="DUF11" evidence="1">
    <location>
        <begin position="47"/>
        <end position="161"/>
    </location>
</feature>
<name>A0ABP6DEU5_9ACTN</name>
<dbReference type="EMBL" id="BAAATE010000001">
    <property type="protein sequence ID" value="GAA2643378.1"/>
    <property type="molecule type" value="Genomic_DNA"/>
</dbReference>
<proteinExistence type="predicted"/>
<protein>
    <recommendedName>
        <fullName evidence="1">DUF11 domain-containing protein</fullName>
    </recommendedName>
</protein>
<dbReference type="NCBIfam" id="TIGR01451">
    <property type="entry name" value="B_ant_repeat"/>
    <property type="match status" value="1"/>
</dbReference>
<dbReference type="InterPro" id="IPR001434">
    <property type="entry name" value="OmcB-like_DUF11"/>
</dbReference>
<keyword evidence="3" id="KW-1185">Reference proteome</keyword>
<gene>
    <name evidence="2" type="ORF">GCM10010412_003910</name>
</gene>
<evidence type="ECO:0000313" key="3">
    <source>
        <dbReference type="Proteomes" id="UP001501666"/>
    </source>
</evidence>
<dbReference type="Gene3D" id="2.60.40.10">
    <property type="entry name" value="Immunoglobulins"/>
    <property type="match status" value="1"/>
</dbReference>
<evidence type="ECO:0000259" key="1">
    <source>
        <dbReference type="Pfam" id="PF01345"/>
    </source>
</evidence>
<reference evidence="3" key="1">
    <citation type="journal article" date="2019" name="Int. J. Syst. Evol. Microbiol.">
        <title>The Global Catalogue of Microorganisms (GCM) 10K type strain sequencing project: providing services to taxonomists for standard genome sequencing and annotation.</title>
        <authorList>
            <consortium name="The Broad Institute Genomics Platform"/>
            <consortium name="The Broad Institute Genome Sequencing Center for Infectious Disease"/>
            <person name="Wu L."/>
            <person name="Ma J."/>
        </authorList>
    </citation>
    <scope>NUCLEOTIDE SEQUENCE [LARGE SCALE GENOMIC DNA]</scope>
    <source>
        <strain evidence="3">JCM 6835</strain>
    </source>
</reference>
<sequence length="284" mass="29448">MGGRNRGYGGLVGMGRVPARVLAGMVGVAVLAGQTAARADEEWGRADLSVTVSASPSVAQPGQLITYRVQVRNDGPGDAVLPVLRVNVPPEVDVLGVDVATCRPGRTVSEVICPSETDVIVGANGGVTIHGIVRSGARGPLRLTAHISSAVEDGDPLDNDVTLGTRVDPGADLGVRLTSGPERGRRLSMAATVRNRGPRAVRDAQVSFTTGGARLMAAEGARCGGGAGQVVCALGRVASGRKVRFTLAFRAPRRPLETTAVVRSSRLGDRRPADNQARMRIAVR</sequence>